<gene>
    <name evidence="1" type="ORF">GCM10009741_08680</name>
</gene>
<evidence type="ECO:0000313" key="1">
    <source>
        <dbReference type="EMBL" id="GAA1513154.1"/>
    </source>
</evidence>
<accession>A0ABP4KZ88</accession>
<dbReference type="Proteomes" id="UP001500363">
    <property type="component" value="Unassembled WGS sequence"/>
</dbReference>
<dbReference type="EMBL" id="BAAANC010000001">
    <property type="protein sequence ID" value="GAA1513154.1"/>
    <property type="molecule type" value="Genomic_DNA"/>
</dbReference>
<proteinExistence type="predicted"/>
<protein>
    <submittedName>
        <fullName evidence="1">Uncharacterized protein</fullName>
    </submittedName>
</protein>
<evidence type="ECO:0000313" key="2">
    <source>
        <dbReference type="Proteomes" id="UP001500363"/>
    </source>
</evidence>
<name>A0ABP4KZ88_9ACTN</name>
<organism evidence="1 2">
    <name type="scientific">Kribbella lupini</name>
    <dbReference type="NCBI Taxonomy" id="291602"/>
    <lineage>
        <taxon>Bacteria</taxon>
        <taxon>Bacillati</taxon>
        <taxon>Actinomycetota</taxon>
        <taxon>Actinomycetes</taxon>
        <taxon>Propionibacteriales</taxon>
        <taxon>Kribbellaceae</taxon>
        <taxon>Kribbella</taxon>
    </lineage>
</organism>
<sequence length="50" mass="5544">MNNKLWARADARAQTGWGSQRIDWGVKAESRARSYGSSMTIAASISSTRR</sequence>
<reference evidence="2" key="1">
    <citation type="journal article" date="2019" name="Int. J. Syst. Evol. Microbiol.">
        <title>The Global Catalogue of Microorganisms (GCM) 10K type strain sequencing project: providing services to taxonomists for standard genome sequencing and annotation.</title>
        <authorList>
            <consortium name="The Broad Institute Genomics Platform"/>
            <consortium name="The Broad Institute Genome Sequencing Center for Infectious Disease"/>
            <person name="Wu L."/>
            <person name="Ma J."/>
        </authorList>
    </citation>
    <scope>NUCLEOTIDE SEQUENCE [LARGE SCALE GENOMIC DNA]</scope>
    <source>
        <strain evidence="2">JCM 14303</strain>
    </source>
</reference>
<comment type="caution">
    <text evidence="1">The sequence shown here is derived from an EMBL/GenBank/DDBJ whole genome shotgun (WGS) entry which is preliminary data.</text>
</comment>
<keyword evidence="2" id="KW-1185">Reference proteome</keyword>